<name>L2GTH1_VAVCU</name>
<gene>
    <name evidence="1" type="ORF">VCUG_01892</name>
</gene>
<dbReference type="AlphaFoldDB" id="L2GTH1"/>
<reference evidence="2" key="1">
    <citation type="submission" date="2011-03" db="EMBL/GenBank/DDBJ databases">
        <title>The genome sequence of Vavraia culicis strain floridensis.</title>
        <authorList>
            <consortium name="The Broad Institute Genome Sequencing Platform"/>
            <person name="Cuomo C."/>
            <person name="Becnel J."/>
            <person name="Sanscrainte N."/>
            <person name="Young S.K."/>
            <person name="Zeng Q."/>
            <person name="Gargeya S."/>
            <person name="Fitzgerald M."/>
            <person name="Haas B."/>
            <person name="Abouelleil A."/>
            <person name="Alvarado L."/>
            <person name="Arachchi H.M."/>
            <person name="Berlin A."/>
            <person name="Chapman S.B."/>
            <person name="Gearin G."/>
            <person name="Goldberg J."/>
            <person name="Griggs A."/>
            <person name="Gujja S."/>
            <person name="Hansen M."/>
            <person name="Heiman D."/>
            <person name="Howarth C."/>
            <person name="Larimer J."/>
            <person name="Lui A."/>
            <person name="MacDonald P.J.P."/>
            <person name="McCowen C."/>
            <person name="Montmayeur A."/>
            <person name="Murphy C."/>
            <person name="Neiman D."/>
            <person name="Pearson M."/>
            <person name="Priest M."/>
            <person name="Roberts A."/>
            <person name="Saif S."/>
            <person name="Shea T."/>
            <person name="Sisk P."/>
            <person name="Stolte C."/>
            <person name="Sykes S."/>
            <person name="Wortman J."/>
            <person name="Nusbaum C."/>
            <person name="Birren B."/>
        </authorList>
    </citation>
    <scope>NUCLEOTIDE SEQUENCE [LARGE SCALE GENOMIC DNA]</scope>
    <source>
        <strain evidence="2">floridensis</strain>
    </source>
</reference>
<keyword evidence="2" id="KW-1185">Reference proteome</keyword>
<dbReference type="VEuPathDB" id="MicrosporidiaDB:VCUG_01892"/>
<dbReference type="OrthoDB" id="31183at2759"/>
<dbReference type="RefSeq" id="XP_008074904.1">
    <property type="nucleotide sequence ID" value="XM_008076713.1"/>
</dbReference>
<dbReference type="GeneID" id="19879761"/>
<sequence>MIKEKLLKLRSLKKTSDLYTKPLFLLENTENLDIDTHRDMLSTDKYIRRNKLRETYTEQQENKFNKKYGKYLKSLVTKRKDDGFTILVDFHIKFYHIDRYNKNELIFILLPDYLIYGKELAMLGMEPSLSGIVRKMKDKEFYFMVMEYYKYDFFFFKHLMHSFLEGNERLPSFYGLTVLKVIRQTNDHNFLRYVYLSFKSKAKIEIRELEDVIMDDTMQENGDEKTTMRRYDGNTSAQYKSVPGENDRRKNNEVLIRCRNILQLELDENVYAPKARTEIISGEDNLMRNGSDDLIVNLQINKNYSPAITENELTGMLLKKNARGHFIVNCIKIAKNSNYDIVVPLSKIIDTAEDKRTVLEYVLDYHTVRNKIPQVSKIINLLVSHKECIDGILRGKLHDFLDNVSNKRSYNSAIEKLYNNGLVDYVRMNMLDSNSGFLLDSNIGELNIANECLQSYRTGNTQPILNGYVIRDWEGTAKKFWQEVLETTDRIPPAMLSTTHLVHLFTVPVKYHKKIALSLAQAINEDNCYDIARAVINRNMDHVEILALVHDYVQNHDLFVDHFCISDEELKIILLEHKNTKAIAMILQLVSNHILQYIPLVVPLLIQEKELLCLVGLIKRYKNVLITYLQQFMELGMDTEVFAYFDNGSTVLKMIDMAAYDTLYNYINVLPCIDSNTCQVILHTNNIDLIRLMILRIVHSGKECRDVHYLLKDIKSEDVRELIKENAIKSKILRNVIKEWS</sequence>
<protein>
    <submittedName>
        <fullName evidence="1">Uncharacterized protein</fullName>
    </submittedName>
</protein>
<dbReference type="EMBL" id="GL877438">
    <property type="protein sequence ID" value="ELA46608.1"/>
    <property type="molecule type" value="Genomic_DNA"/>
</dbReference>
<dbReference type="HOGENOM" id="CLU_374771_0_0_1"/>
<accession>L2GTH1</accession>
<evidence type="ECO:0000313" key="2">
    <source>
        <dbReference type="Proteomes" id="UP000011081"/>
    </source>
</evidence>
<evidence type="ECO:0000313" key="1">
    <source>
        <dbReference type="EMBL" id="ELA46608.1"/>
    </source>
</evidence>
<dbReference type="Proteomes" id="UP000011081">
    <property type="component" value="Unassembled WGS sequence"/>
</dbReference>
<organism evidence="1 2">
    <name type="scientific">Vavraia culicis (isolate floridensis)</name>
    <name type="common">Microsporidian parasite</name>
    <dbReference type="NCBI Taxonomy" id="948595"/>
    <lineage>
        <taxon>Eukaryota</taxon>
        <taxon>Fungi</taxon>
        <taxon>Fungi incertae sedis</taxon>
        <taxon>Microsporidia</taxon>
        <taxon>Pleistophoridae</taxon>
        <taxon>Vavraia</taxon>
    </lineage>
</organism>
<proteinExistence type="predicted"/>
<dbReference type="InParanoid" id="L2GTH1"/>